<comment type="caution">
    <text evidence="1">The sequence shown here is derived from an EMBL/GenBank/DDBJ whole genome shotgun (WGS) entry which is preliminary data.</text>
</comment>
<gene>
    <name evidence="1" type="ORF">FC15_GL001092</name>
</gene>
<dbReference type="PATRIC" id="fig|1423735.3.peg.1136"/>
<dbReference type="EMBL" id="AZFX01000004">
    <property type="protein sequence ID" value="KRM13637.1"/>
    <property type="molecule type" value="Genomic_DNA"/>
</dbReference>
<organism evidence="1 2">
    <name type="scientific">Lapidilactobacillus concavus DSM 17758</name>
    <dbReference type="NCBI Taxonomy" id="1423735"/>
    <lineage>
        <taxon>Bacteria</taxon>
        <taxon>Bacillati</taxon>
        <taxon>Bacillota</taxon>
        <taxon>Bacilli</taxon>
        <taxon>Lactobacillales</taxon>
        <taxon>Lactobacillaceae</taxon>
        <taxon>Lapidilactobacillus</taxon>
    </lineage>
</organism>
<dbReference type="AlphaFoldDB" id="A0A0R1W833"/>
<dbReference type="RefSeq" id="WP_057823125.1">
    <property type="nucleotide sequence ID" value="NZ_AZFX01000004.1"/>
</dbReference>
<name>A0A0R1W833_9LACO</name>
<dbReference type="Proteomes" id="UP000051315">
    <property type="component" value="Unassembled WGS sequence"/>
</dbReference>
<dbReference type="STRING" id="1423735.FC15_GL001092"/>
<sequence length="159" mass="17898">METAKTTTSQARPPLVHNQVATLDQTVDQQTIYIGVRTQLNPSFNEGVPLVAPTTFGSGVDQSPDNHLSATNNNVIRSMKTKFKLTKQRRLIKEATWKNGGEHIMFATKNVNKEIEAVRMTRVFTSIPFKVTIAFRIRWVRAISGTPSRIIESEIDCRL</sequence>
<evidence type="ECO:0000313" key="1">
    <source>
        <dbReference type="EMBL" id="KRM13637.1"/>
    </source>
</evidence>
<accession>A0A0R1W833</accession>
<proteinExistence type="predicted"/>
<evidence type="ECO:0000313" key="2">
    <source>
        <dbReference type="Proteomes" id="UP000051315"/>
    </source>
</evidence>
<keyword evidence="2" id="KW-1185">Reference proteome</keyword>
<reference evidence="1 2" key="1">
    <citation type="journal article" date="2015" name="Genome Announc.">
        <title>Expanding the biotechnology potential of lactobacilli through comparative genomics of 213 strains and associated genera.</title>
        <authorList>
            <person name="Sun Z."/>
            <person name="Harris H.M."/>
            <person name="McCann A."/>
            <person name="Guo C."/>
            <person name="Argimon S."/>
            <person name="Zhang W."/>
            <person name="Yang X."/>
            <person name="Jeffery I.B."/>
            <person name="Cooney J.C."/>
            <person name="Kagawa T.F."/>
            <person name="Liu W."/>
            <person name="Song Y."/>
            <person name="Salvetti E."/>
            <person name="Wrobel A."/>
            <person name="Rasinkangas P."/>
            <person name="Parkhill J."/>
            <person name="Rea M.C."/>
            <person name="O'Sullivan O."/>
            <person name="Ritari J."/>
            <person name="Douillard F.P."/>
            <person name="Paul Ross R."/>
            <person name="Yang R."/>
            <person name="Briner A.E."/>
            <person name="Felis G.E."/>
            <person name="de Vos W.M."/>
            <person name="Barrangou R."/>
            <person name="Klaenhammer T.R."/>
            <person name="Caufield P.W."/>
            <person name="Cui Y."/>
            <person name="Zhang H."/>
            <person name="O'Toole P.W."/>
        </authorList>
    </citation>
    <scope>NUCLEOTIDE SEQUENCE [LARGE SCALE GENOMIC DNA]</scope>
    <source>
        <strain evidence="1 2">DSM 17758</strain>
    </source>
</reference>
<protein>
    <submittedName>
        <fullName evidence="1">Uncharacterized protein</fullName>
    </submittedName>
</protein>